<dbReference type="Proteomes" id="UP000244140">
    <property type="component" value="Unassembled WGS sequence"/>
</dbReference>
<proteinExistence type="predicted"/>
<reference evidence="5 9" key="3">
    <citation type="submission" date="2020-08" db="EMBL/GenBank/DDBJ databases">
        <title>Enterococcus faecalis SF28073 genome assembly.</title>
        <authorList>
            <person name="Duerkop B.A."/>
            <person name="Johnson C.N."/>
        </authorList>
    </citation>
    <scope>NUCLEOTIDE SEQUENCE [LARGE SCALE GENOMIC DNA]</scope>
    <source>
        <strain evidence="5 9">SF28073</strain>
    </source>
</reference>
<dbReference type="Proteomes" id="UP000516122">
    <property type="component" value="Chromosome"/>
</dbReference>
<evidence type="ECO:0000256" key="3">
    <source>
        <dbReference type="ARBA" id="ARBA00022840"/>
    </source>
</evidence>
<evidence type="ECO:0000313" key="8">
    <source>
        <dbReference type="Proteomes" id="UP000254396"/>
    </source>
</evidence>
<dbReference type="GO" id="GO:0005524">
    <property type="term" value="F:ATP binding"/>
    <property type="evidence" value="ECO:0007669"/>
    <property type="project" value="UniProtKB-KW"/>
</dbReference>
<evidence type="ECO:0000313" key="6">
    <source>
        <dbReference type="EMBL" id="STP63457.1"/>
    </source>
</evidence>
<evidence type="ECO:0000256" key="1">
    <source>
        <dbReference type="ARBA" id="ARBA00022741"/>
    </source>
</evidence>
<evidence type="ECO:0000313" key="9">
    <source>
        <dbReference type="Proteomes" id="UP000516122"/>
    </source>
</evidence>
<dbReference type="EMBL" id="CP060804">
    <property type="protein sequence ID" value="QNP37896.1"/>
    <property type="molecule type" value="Genomic_DNA"/>
</dbReference>
<evidence type="ECO:0000313" key="5">
    <source>
        <dbReference type="EMBL" id="QNP37896.1"/>
    </source>
</evidence>
<gene>
    <name evidence="4" type="ORF">DAI13_01495</name>
    <name evidence="5" type="ORF">H9Q64_15855</name>
    <name evidence="6" type="ORF">NCTC13379_00272</name>
</gene>
<dbReference type="Pfam" id="PF10926">
    <property type="entry name" value="DUF2800"/>
    <property type="match status" value="1"/>
</dbReference>
<keyword evidence="1" id="KW-0547">Nucleotide-binding</keyword>
<protein>
    <submittedName>
        <fullName evidence="5">DUF2800 domain-containing protein</fullName>
    </submittedName>
    <submittedName>
        <fullName evidence="6">Protein of uncharacterized function (DUF2800)</fullName>
    </submittedName>
</protein>
<evidence type="ECO:0000256" key="2">
    <source>
        <dbReference type="ARBA" id="ARBA00022806"/>
    </source>
</evidence>
<dbReference type="InterPro" id="IPR021229">
    <property type="entry name" value="DUF2800"/>
</dbReference>
<keyword evidence="3" id="KW-0067">ATP-binding</keyword>
<dbReference type="EMBL" id="UGIX01000001">
    <property type="protein sequence ID" value="STP63457.1"/>
    <property type="molecule type" value="Genomic_DNA"/>
</dbReference>
<accession>A0A7H0FPD0</accession>
<dbReference type="Gene3D" id="3.90.320.10">
    <property type="match status" value="1"/>
</dbReference>
<reference evidence="4 7" key="1">
    <citation type="submission" date="2018-04" db="EMBL/GenBank/DDBJ databases">
        <authorList>
            <person name="Van Tyne D."/>
        </authorList>
    </citation>
    <scope>NUCLEOTIDE SEQUENCE [LARGE SCALE GENOMIC DNA]</scope>
    <source>
        <strain evidence="4 7">B2535</strain>
    </source>
</reference>
<dbReference type="EMBL" id="PZZH01000001">
    <property type="protein sequence ID" value="PTN76495.1"/>
    <property type="molecule type" value="Genomic_DNA"/>
</dbReference>
<dbReference type="RefSeq" id="WP_010714175.1">
    <property type="nucleotide sequence ID" value="NZ_CP039296.1"/>
</dbReference>
<dbReference type="AlphaFoldDB" id="A0A7H0FPD0"/>
<evidence type="ECO:0000313" key="7">
    <source>
        <dbReference type="Proteomes" id="UP000244140"/>
    </source>
</evidence>
<sequence length="390" mass="44497">MPVGNHALLGASSAHRWLICPPLARLEEKVKDRGSSYAEEGTTAHELAELYLAKRFKLLTARAVNSRLKFFEQDHPYCDESMKEYVTAYCDLVEERVNQYENATVELEQKVDFSKWVPEGFGTSDVVVLSDKTIEIIDLKYGKGVPVDAYLNPQLMLYALGAVDKYDIIYEFETVRMTIIQPRLDNISTFEIEKEELLYWADNYVAPRAVQAWEGTGEWTITDDVVKFSKVRAQLRPRAERNFQLIDKHELKEAPLLTNEEIAEILERAPEIKKWLEHVETYALQKARDEGEEFPGWKVVAGRSNRKISDNEGLLMVLEAEGFEDEDILKPQELKAIGQLEKVVGKKKFAELAADFIIKPEGKPVLVPESDKRPALNSVENALNDFEGVE</sequence>
<dbReference type="InterPro" id="IPR011604">
    <property type="entry name" value="PDDEXK-like_dom_sf"/>
</dbReference>
<organism evidence="5 9">
    <name type="scientific">Enterococcus faecalis</name>
    <name type="common">Streptococcus faecalis</name>
    <dbReference type="NCBI Taxonomy" id="1351"/>
    <lineage>
        <taxon>Bacteria</taxon>
        <taxon>Bacillati</taxon>
        <taxon>Bacillota</taxon>
        <taxon>Bacilli</taxon>
        <taxon>Lactobacillales</taxon>
        <taxon>Enterococcaceae</taxon>
        <taxon>Enterococcus</taxon>
    </lineage>
</organism>
<dbReference type="Proteomes" id="UP000254396">
    <property type="component" value="Unassembled WGS sequence"/>
</dbReference>
<keyword evidence="2" id="KW-0347">Helicase</keyword>
<evidence type="ECO:0000313" key="4">
    <source>
        <dbReference type="EMBL" id="PTN76495.1"/>
    </source>
</evidence>
<name>A0A7H0FPD0_ENTFL</name>
<dbReference type="GO" id="GO:0004386">
    <property type="term" value="F:helicase activity"/>
    <property type="evidence" value="ECO:0007669"/>
    <property type="project" value="UniProtKB-KW"/>
</dbReference>
<keyword evidence="2" id="KW-0378">Hydrolase</keyword>
<reference evidence="6 8" key="2">
    <citation type="submission" date="2018-06" db="EMBL/GenBank/DDBJ databases">
        <authorList>
            <consortium name="Pathogen Informatics"/>
            <person name="Doyle S."/>
        </authorList>
    </citation>
    <scope>NUCLEOTIDE SEQUENCE [LARGE SCALE GENOMIC DNA]</scope>
    <source>
        <strain evidence="6 8">NCTC13379</strain>
    </source>
</reference>